<dbReference type="GO" id="GO:0008270">
    <property type="term" value="F:zinc ion binding"/>
    <property type="evidence" value="ECO:0007669"/>
    <property type="project" value="InterPro"/>
</dbReference>
<keyword evidence="4 6" id="KW-0862">Zinc</keyword>
<evidence type="ECO:0000256" key="6">
    <source>
        <dbReference type="RuleBase" id="RU361277"/>
    </source>
</evidence>
<keyword evidence="3 6" id="KW-0479">Metal-binding</keyword>
<accession>A0A087BSH3</accession>
<proteinExistence type="inferred from homology"/>
<evidence type="ECO:0000256" key="5">
    <source>
        <dbReference type="ARBA" id="ARBA00023002"/>
    </source>
</evidence>
<protein>
    <submittedName>
        <fullName evidence="9">(R,R)-butanediol dehydrogenase</fullName>
        <ecNumber evidence="9">1.1.1.4</ecNumber>
    </submittedName>
</protein>
<dbReference type="EMBL" id="JGZD01000004">
    <property type="protein sequence ID" value="KFI73973.1"/>
    <property type="molecule type" value="Genomic_DNA"/>
</dbReference>
<dbReference type="InterPro" id="IPR013149">
    <property type="entry name" value="ADH-like_C"/>
</dbReference>
<reference evidence="9 10" key="1">
    <citation type="submission" date="2014-03" db="EMBL/GenBank/DDBJ databases">
        <title>Genomics of Bifidobacteria.</title>
        <authorList>
            <person name="Ventura M."/>
            <person name="Milani C."/>
            <person name="Lugli G.A."/>
        </authorList>
    </citation>
    <scope>NUCLEOTIDE SEQUENCE [LARGE SCALE GENOMIC DNA]</scope>
    <source>
        <strain evidence="9 10">LMG 11592</strain>
    </source>
</reference>
<feature type="compositionally biased region" description="Basic and acidic residues" evidence="7">
    <location>
        <begin position="8"/>
        <end position="19"/>
    </location>
</feature>
<comment type="cofactor">
    <cofactor evidence="1 6">
        <name>Zn(2+)</name>
        <dbReference type="ChEBI" id="CHEBI:29105"/>
    </cofactor>
</comment>
<dbReference type="SUPFAM" id="SSF51735">
    <property type="entry name" value="NAD(P)-binding Rossmann-fold domains"/>
    <property type="match status" value="1"/>
</dbReference>
<dbReference type="InterPro" id="IPR013154">
    <property type="entry name" value="ADH-like_N"/>
</dbReference>
<keyword evidence="10" id="KW-1185">Reference proteome</keyword>
<dbReference type="eggNOG" id="COG1063">
    <property type="taxonomic scope" value="Bacteria"/>
</dbReference>
<organism evidence="9 10">
    <name type="scientific">Bifidobacterium minimum</name>
    <dbReference type="NCBI Taxonomy" id="1693"/>
    <lineage>
        <taxon>Bacteria</taxon>
        <taxon>Bacillati</taxon>
        <taxon>Actinomycetota</taxon>
        <taxon>Actinomycetes</taxon>
        <taxon>Bifidobacteriales</taxon>
        <taxon>Bifidobacteriaceae</taxon>
        <taxon>Bifidobacterium</taxon>
    </lineage>
</organism>
<evidence type="ECO:0000313" key="9">
    <source>
        <dbReference type="EMBL" id="KFI73973.1"/>
    </source>
</evidence>
<dbReference type="CDD" id="cd08233">
    <property type="entry name" value="butanediol_DH_like"/>
    <property type="match status" value="1"/>
</dbReference>
<dbReference type="Gene3D" id="3.90.180.10">
    <property type="entry name" value="Medium-chain alcohol dehydrogenases, catalytic domain"/>
    <property type="match status" value="1"/>
</dbReference>
<evidence type="ECO:0000256" key="2">
    <source>
        <dbReference type="ARBA" id="ARBA00008072"/>
    </source>
</evidence>
<dbReference type="PANTHER" id="PTHR43161">
    <property type="entry name" value="SORBITOL DEHYDROGENASE"/>
    <property type="match status" value="1"/>
</dbReference>
<dbReference type="PROSITE" id="PS00059">
    <property type="entry name" value="ADH_ZINC"/>
    <property type="match status" value="1"/>
</dbReference>
<comment type="caution">
    <text evidence="9">The sequence shown here is derived from an EMBL/GenBank/DDBJ whole genome shotgun (WGS) entry which is preliminary data.</text>
</comment>
<comment type="similarity">
    <text evidence="2 6">Belongs to the zinc-containing alcohol dehydrogenase family.</text>
</comment>
<feature type="domain" description="Enoyl reductase (ER)" evidence="8">
    <location>
        <begin position="8"/>
        <end position="352"/>
    </location>
</feature>
<sequence length="356" mass="37750">MKSVRIHGQNDIRIEDVPRQDPGPDEVQIRVKYCGICGSDLHAYLEGWGLPTQPHPLTGRTLPITLGHEFSGEITAIGSDVTDLAVGDAVAVEPLIACGSCDNCRAGNYNFCDRAQAADGAGNFLGFSQDGGMAEYANVKARFAHTMPSGLSFQLGALAEPTAVVYEALKKSHLRAGQTVAVMGAGPIGLLTAILARIAGATRIYISDVSDVRLAKARELGFDHVINPLQEDVVAAIRAEEPHGVDIGFEAAGVQATLDTALKVTKRTGIVQIVALFGKPVSINLTDDVIMQGIDIIGTLCYNNSFPAVLRIIDSHRDQFAPLVTKVIGLDDALEKGILALSSDKTQVKIMVSPEA</sequence>
<evidence type="ECO:0000256" key="1">
    <source>
        <dbReference type="ARBA" id="ARBA00001947"/>
    </source>
</evidence>
<dbReference type="STRING" id="1693.BMIN_1235"/>
<name>A0A087BSH3_9BIFI</name>
<dbReference type="EC" id="1.1.1.4" evidence="9"/>
<dbReference type="GO" id="GO:0034079">
    <property type="term" value="P:butanediol biosynthetic process"/>
    <property type="evidence" value="ECO:0007669"/>
    <property type="project" value="TreeGrafter"/>
</dbReference>
<dbReference type="InterPro" id="IPR036291">
    <property type="entry name" value="NAD(P)-bd_dom_sf"/>
</dbReference>
<dbReference type="Pfam" id="PF08240">
    <property type="entry name" value="ADH_N"/>
    <property type="match status" value="1"/>
</dbReference>
<dbReference type="GO" id="GO:0000721">
    <property type="term" value="F:(R,R)-butanediol dehydrogenase activity"/>
    <property type="evidence" value="ECO:0007669"/>
    <property type="project" value="UniProtKB-EC"/>
</dbReference>
<dbReference type="GO" id="GO:0005737">
    <property type="term" value="C:cytoplasm"/>
    <property type="evidence" value="ECO:0007669"/>
    <property type="project" value="TreeGrafter"/>
</dbReference>
<dbReference type="PANTHER" id="PTHR43161:SF23">
    <property type="entry name" value="(R,R)-BUTANEDIOL DEHYDROGENASE-RELATED"/>
    <property type="match status" value="1"/>
</dbReference>
<dbReference type="Gene3D" id="3.40.50.720">
    <property type="entry name" value="NAD(P)-binding Rossmann-like Domain"/>
    <property type="match status" value="1"/>
</dbReference>
<dbReference type="InterPro" id="IPR011032">
    <property type="entry name" value="GroES-like_sf"/>
</dbReference>
<dbReference type="AlphaFoldDB" id="A0A087BSH3"/>
<evidence type="ECO:0000313" key="10">
    <source>
        <dbReference type="Proteomes" id="UP000029014"/>
    </source>
</evidence>
<dbReference type="RefSeq" id="WP_022861435.1">
    <property type="nucleotide sequence ID" value="NZ_JGZD01000004.1"/>
</dbReference>
<evidence type="ECO:0000256" key="7">
    <source>
        <dbReference type="SAM" id="MobiDB-lite"/>
    </source>
</evidence>
<evidence type="ECO:0000256" key="3">
    <source>
        <dbReference type="ARBA" id="ARBA00022723"/>
    </source>
</evidence>
<dbReference type="Proteomes" id="UP000029014">
    <property type="component" value="Unassembled WGS sequence"/>
</dbReference>
<feature type="region of interest" description="Disordered" evidence="7">
    <location>
        <begin position="1"/>
        <end position="23"/>
    </location>
</feature>
<dbReference type="InterPro" id="IPR002328">
    <property type="entry name" value="ADH_Zn_CS"/>
</dbReference>
<dbReference type="SMART" id="SM00829">
    <property type="entry name" value="PKS_ER"/>
    <property type="match status" value="1"/>
</dbReference>
<dbReference type="InterPro" id="IPR020843">
    <property type="entry name" value="ER"/>
</dbReference>
<dbReference type="SUPFAM" id="SSF50129">
    <property type="entry name" value="GroES-like"/>
    <property type="match status" value="1"/>
</dbReference>
<evidence type="ECO:0000256" key="4">
    <source>
        <dbReference type="ARBA" id="ARBA00022833"/>
    </source>
</evidence>
<evidence type="ECO:0000259" key="8">
    <source>
        <dbReference type="SMART" id="SM00829"/>
    </source>
</evidence>
<keyword evidence="5 9" id="KW-0560">Oxidoreductase</keyword>
<gene>
    <name evidence="9" type="ORF">BMIN_1235</name>
</gene>
<dbReference type="Pfam" id="PF00107">
    <property type="entry name" value="ADH_zinc_N"/>
    <property type="match status" value="1"/>
</dbReference>